<dbReference type="STRING" id="329046.A0A1Y2C2P9"/>
<dbReference type="InterPro" id="IPR007290">
    <property type="entry name" value="Arv1"/>
</dbReference>
<comment type="function">
    <text evidence="10">Mediator of sterol homeostasis involved in sterol uptake, trafficking and distribution into membranes.</text>
</comment>
<keyword evidence="7 10" id="KW-0445">Lipid transport</keyword>
<feature type="transmembrane region" description="Helical" evidence="10">
    <location>
        <begin position="222"/>
        <end position="242"/>
    </location>
</feature>
<keyword evidence="8 10" id="KW-0443">Lipid metabolism</keyword>
<dbReference type="PANTHER" id="PTHR14467">
    <property type="entry name" value="ARV1"/>
    <property type="match status" value="1"/>
</dbReference>
<evidence type="ECO:0000256" key="2">
    <source>
        <dbReference type="ARBA" id="ARBA00009187"/>
    </source>
</evidence>
<evidence type="ECO:0000256" key="3">
    <source>
        <dbReference type="ARBA" id="ARBA00022448"/>
    </source>
</evidence>
<evidence type="ECO:0000256" key="7">
    <source>
        <dbReference type="ARBA" id="ARBA00023055"/>
    </source>
</evidence>
<evidence type="ECO:0000313" key="12">
    <source>
        <dbReference type="Proteomes" id="UP000193642"/>
    </source>
</evidence>
<evidence type="ECO:0000256" key="4">
    <source>
        <dbReference type="ARBA" id="ARBA00022692"/>
    </source>
</evidence>
<evidence type="ECO:0000256" key="9">
    <source>
        <dbReference type="ARBA" id="ARBA00023136"/>
    </source>
</evidence>
<dbReference type="Proteomes" id="UP000193642">
    <property type="component" value="Unassembled WGS sequence"/>
</dbReference>
<feature type="transmembrane region" description="Helical" evidence="10">
    <location>
        <begin position="196"/>
        <end position="215"/>
    </location>
</feature>
<dbReference type="GO" id="GO:0000139">
    <property type="term" value="C:Golgi membrane"/>
    <property type="evidence" value="ECO:0007669"/>
    <property type="project" value="UniProtKB-SubCell"/>
</dbReference>
<dbReference type="Pfam" id="PF04161">
    <property type="entry name" value="Arv1"/>
    <property type="match status" value="1"/>
</dbReference>
<feature type="transmembrane region" description="Helical" evidence="10">
    <location>
        <begin position="171"/>
        <end position="190"/>
    </location>
</feature>
<dbReference type="GO" id="GO:0006665">
    <property type="term" value="P:sphingolipid metabolic process"/>
    <property type="evidence" value="ECO:0007669"/>
    <property type="project" value="UniProtKB-UniRule"/>
</dbReference>
<keyword evidence="4 10" id="KW-0812">Transmembrane</keyword>
<dbReference type="PANTHER" id="PTHR14467:SF0">
    <property type="entry name" value="PROTEIN ARV1"/>
    <property type="match status" value="1"/>
</dbReference>
<evidence type="ECO:0000256" key="6">
    <source>
        <dbReference type="ARBA" id="ARBA00022989"/>
    </source>
</evidence>
<keyword evidence="10" id="KW-0333">Golgi apparatus</keyword>
<keyword evidence="12" id="KW-1185">Reference proteome</keyword>
<evidence type="ECO:0000313" key="11">
    <source>
        <dbReference type="EMBL" id="ORY41236.1"/>
    </source>
</evidence>
<comment type="subcellular location">
    <subcellularLocation>
        <location evidence="1 10">Endoplasmic reticulum membrane</location>
        <topology evidence="1 10">Multi-pass membrane protein</topology>
    </subcellularLocation>
    <subcellularLocation>
        <location evidence="10">Golgi apparatus membrane</location>
        <topology evidence="10">Multi-pass membrane protein</topology>
    </subcellularLocation>
</comment>
<keyword evidence="10" id="KW-0746">Sphingolipid metabolism</keyword>
<dbReference type="OrthoDB" id="2192830at2759"/>
<comment type="caution">
    <text evidence="11">The sequence shown here is derived from an EMBL/GenBank/DDBJ whole genome shotgun (WGS) entry which is preliminary data.</text>
</comment>
<dbReference type="AlphaFoldDB" id="A0A1Y2C2P9"/>
<protein>
    <recommendedName>
        <fullName evidence="10">Protein ARV</fullName>
    </recommendedName>
</protein>
<keyword evidence="5 10" id="KW-0256">Endoplasmic reticulum</keyword>
<dbReference type="GO" id="GO:0032366">
    <property type="term" value="P:intracellular sterol transport"/>
    <property type="evidence" value="ECO:0007669"/>
    <property type="project" value="UniProtKB-UniRule"/>
</dbReference>
<organism evidence="11 12">
    <name type="scientific">Rhizoclosmatium globosum</name>
    <dbReference type="NCBI Taxonomy" id="329046"/>
    <lineage>
        <taxon>Eukaryota</taxon>
        <taxon>Fungi</taxon>
        <taxon>Fungi incertae sedis</taxon>
        <taxon>Chytridiomycota</taxon>
        <taxon>Chytridiomycota incertae sedis</taxon>
        <taxon>Chytridiomycetes</taxon>
        <taxon>Chytridiales</taxon>
        <taxon>Chytriomycetaceae</taxon>
        <taxon>Rhizoclosmatium</taxon>
    </lineage>
</organism>
<feature type="transmembrane region" description="Helical" evidence="10">
    <location>
        <begin position="125"/>
        <end position="150"/>
    </location>
</feature>
<name>A0A1Y2C2P9_9FUNG</name>
<dbReference type="GO" id="GO:0032541">
    <property type="term" value="C:cortical endoplasmic reticulum"/>
    <property type="evidence" value="ECO:0007669"/>
    <property type="project" value="TreeGrafter"/>
</dbReference>
<dbReference type="EMBL" id="MCGO01000032">
    <property type="protein sequence ID" value="ORY41236.1"/>
    <property type="molecule type" value="Genomic_DNA"/>
</dbReference>
<evidence type="ECO:0000256" key="1">
    <source>
        <dbReference type="ARBA" id="ARBA00004477"/>
    </source>
</evidence>
<comment type="similarity">
    <text evidence="2 10">Belongs to the ARV1 family.</text>
</comment>
<dbReference type="GO" id="GO:0005789">
    <property type="term" value="C:endoplasmic reticulum membrane"/>
    <property type="evidence" value="ECO:0007669"/>
    <property type="project" value="UniProtKB-SubCell"/>
</dbReference>
<evidence type="ECO:0000256" key="10">
    <source>
        <dbReference type="RuleBase" id="RU368065"/>
    </source>
</evidence>
<evidence type="ECO:0000256" key="8">
    <source>
        <dbReference type="ARBA" id="ARBA00023098"/>
    </source>
</evidence>
<keyword evidence="3 10" id="KW-0813">Transport</keyword>
<accession>A0A1Y2C2P9</accession>
<proteinExistence type="inferred from homology"/>
<evidence type="ECO:0000256" key="5">
    <source>
        <dbReference type="ARBA" id="ARBA00022824"/>
    </source>
</evidence>
<comment type="function">
    <text evidence="10">Regulates also the sphingolipid metabolism.</text>
</comment>
<keyword evidence="9 10" id="KW-0472">Membrane</keyword>
<keyword evidence="6 10" id="KW-1133">Transmembrane helix</keyword>
<gene>
    <name evidence="11" type="ORF">BCR33DRAFT_342640</name>
</gene>
<dbReference type="GO" id="GO:0016125">
    <property type="term" value="P:sterol metabolic process"/>
    <property type="evidence" value="ECO:0007669"/>
    <property type="project" value="UniProtKB-UniRule"/>
</dbReference>
<dbReference type="GO" id="GO:0097036">
    <property type="term" value="P:regulation of plasma membrane sterol distribution"/>
    <property type="evidence" value="ECO:0007669"/>
    <property type="project" value="UniProtKB-UniRule"/>
</dbReference>
<feature type="transmembrane region" description="Helical" evidence="10">
    <location>
        <begin position="87"/>
        <end position="105"/>
    </location>
</feature>
<reference evidence="11 12" key="1">
    <citation type="submission" date="2016-07" db="EMBL/GenBank/DDBJ databases">
        <title>Pervasive Adenine N6-methylation of Active Genes in Fungi.</title>
        <authorList>
            <consortium name="DOE Joint Genome Institute"/>
            <person name="Mondo S.J."/>
            <person name="Dannebaum R.O."/>
            <person name="Kuo R.C."/>
            <person name="Labutti K."/>
            <person name="Haridas S."/>
            <person name="Kuo A."/>
            <person name="Salamov A."/>
            <person name="Ahrendt S.R."/>
            <person name="Lipzen A."/>
            <person name="Sullivan W."/>
            <person name="Andreopoulos W.B."/>
            <person name="Clum A."/>
            <person name="Lindquist E."/>
            <person name="Daum C."/>
            <person name="Ramamoorthy G.K."/>
            <person name="Gryganskyi A."/>
            <person name="Culley D."/>
            <person name="Magnuson J.K."/>
            <person name="James T.Y."/>
            <person name="O'Malley M.A."/>
            <person name="Stajich J.E."/>
            <person name="Spatafora J.W."/>
            <person name="Visel A."/>
            <person name="Grigoriev I.V."/>
        </authorList>
    </citation>
    <scope>NUCLEOTIDE SEQUENCE [LARGE SCALE GENOMIC DNA]</scope>
    <source>
        <strain evidence="11 12">JEL800</strain>
    </source>
</reference>
<sequence length="251" mass="29181">MASKLPSLTTEYKCIHCASSMKALYREYSKGNIRLELCKHCKQFADHYIENDTIVVFIDMVLMKKPVFRHLLHNRLQYNSLGINMNVSKLAVILILFEVYVKWFTLEKYHGKADFMATESIYKQYLYILSLCVFESTLWHIAIRTAVWLLHKQEPAEEAKSIVWYNKVSMSLIISSYGKLFLLLMAIWDYKELDYAWLLNVFVVMSNLEALSAFLNTKYIETGAILGVGVLVRVLFGSFWWLEGATSILLI</sequence>